<feature type="domain" description="Peptidase C14 caspase" evidence="3">
    <location>
        <begin position="375"/>
        <end position="640"/>
    </location>
</feature>
<dbReference type="InterPro" id="IPR011600">
    <property type="entry name" value="Pept_C14_caspase"/>
</dbReference>
<dbReference type="Pfam" id="PF00656">
    <property type="entry name" value="Peptidase_C14"/>
    <property type="match status" value="1"/>
</dbReference>
<dbReference type="InterPro" id="IPR050452">
    <property type="entry name" value="Metacaspase"/>
</dbReference>
<dbReference type="GO" id="GO:0005737">
    <property type="term" value="C:cytoplasm"/>
    <property type="evidence" value="ECO:0007669"/>
    <property type="project" value="TreeGrafter"/>
</dbReference>
<dbReference type="PANTHER" id="PTHR48104">
    <property type="entry name" value="METACASPASE-4"/>
    <property type="match status" value="1"/>
</dbReference>
<accession>A0A2H3EI63</accession>
<evidence type="ECO:0000256" key="2">
    <source>
        <dbReference type="SAM" id="MobiDB-lite"/>
    </source>
</evidence>
<evidence type="ECO:0000256" key="1">
    <source>
        <dbReference type="ARBA" id="ARBA00009005"/>
    </source>
</evidence>
<evidence type="ECO:0000259" key="3">
    <source>
        <dbReference type="Pfam" id="PF00656"/>
    </source>
</evidence>
<keyword evidence="5" id="KW-1185">Reference proteome</keyword>
<feature type="compositionally biased region" description="Polar residues" evidence="2">
    <location>
        <begin position="1046"/>
        <end position="1058"/>
    </location>
</feature>
<dbReference type="AlphaFoldDB" id="A0A2H3EI63"/>
<gene>
    <name evidence="4" type="ORF">ARMGADRAFT_1069627</name>
</gene>
<protein>
    <recommendedName>
        <fullName evidence="3">Peptidase C14 caspase domain-containing protein</fullName>
    </recommendedName>
</protein>
<organism evidence="4 5">
    <name type="scientific">Armillaria gallica</name>
    <name type="common">Bulbous honey fungus</name>
    <name type="synonym">Armillaria bulbosa</name>
    <dbReference type="NCBI Taxonomy" id="47427"/>
    <lineage>
        <taxon>Eukaryota</taxon>
        <taxon>Fungi</taxon>
        <taxon>Dikarya</taxon>
        <taxon>Basidiomycota</taxon>
        <taxon>Agaricomycotina</taxon>
        <taxon>Agaricomycetes</taxon>
        <taxon>Agaricomycetidae</taxon>
        <taxon>Agaricales</taxon>
        <taxon>Marasmiineae</taxon>
        <taxon>Physalacriaceae</taxon>
        <taxon>Armillaria</taxon>
    </lineage>
</organism>
<dbReference type="EMBL" id="KZ293644">
    <property type="protein sequence ID" value="PBL03063.1"/>
    <property type="molecule type" value="Genomic_DNA"/>
</dbReference>
<name>A0A2H3EI63_ARMGA</name>
<dbReference type="GO" id="GO:0004197">
    <property type="term" value="F:cysteine-type endopeptidase activity"/>
    <property type="evidence" value="ECO:0007669"/>
    <property type="project" value="InterPro"/>
</dbReference>
<sequence length="1089" mass="120859">MAEQWDRDVYAQLMSTLGHGYPLWCQDYDSKAPPTRVGDLGYLTDDGDFTYLFNVFADASDLSNSGRIPPDFIPLTDLPEPAVERGPDMYEKNAVLTAYSGSNGRDETPVRVKFKAGHGYEFTCSAAQAAILILPDGGERYDSRFPHLLEEYAAANAHRWYKYFNGAGQQLQIRNGMLYLVTGFDKCRSLGNAYYSRRSKSPSISLKFSTTSTTTTGLDRSMRYSWDVQQHIHANSYCTGTPGSPVNQTIFLRGYSISVCPDPSKRRQTGSDVTDIPYSHSNRQTNAPVGISEQYKIINPSVLINNHILEHFPGPQVALTHDGNWMGMAGGGQNPLDAQFASYAIEKNLLSVREHFSLRNAWVAKGTASENPSTFALIIGIDEYKQKEYDLKAAVADANGFENFLVERLRTPSEHIINLRNDQATRKGIIDGFRSLIHDRRISPGKSAIIIYYAGHGATTSKPNEWKDWQTPDNKIELLCPTDMKMDVGNDDGVDGIPDRTISVLLRELATAKGNNITFILDCCHAAGMNRAIQPKNAKARRIINPPPLSVGCDSIIYSRASSGTTIASGFSGSLWGSHVLLAACQRHESAWEADGQGIFTRALLETLYKNPVNDLTYGSLMDRLVKSLEKPKQTPQLDGKYIHRRLFDYSDEQASNSMIRCSHELGKPDLVLHAGKSRGITVGSTFEIFETDLSDLKHPLAVATVSKVEAFTSLLVPPDHAFLHANKNHLVYARLREDPSANFYIYCDDSEFLTRIINADCELRFTVPVTAVQTRDEAHLCLTVEDSSVFFDRGKKIDLFNPIIDFPSRFPHGTQVSNTARIRTIISRFAHFTAQLSIPPSPLCVTDLISIEMKKLQRDGQSLTPVGKNLLLVIEDNKLDDKKPIEFFVDKLLHQNQHSRYGFTIRNKSEFDLYVYLFFFDGTSLAIEALYSSEMLMSSVHKEERGAVDMRLSKDDILNLGYGNSSMKPFVFTLPDGQDVDVSFFKFIVTPEPVGLGSIAQLSPFSDLAPRGISSVLASSDIPGSWASVVIPVVQRTAQAVVDPSSKTDSSEKSVPNTAEAVDDSSSKTESSERSIPASLFSLLLYLR</sequence>
<reference evidence="5" key="1">
    <citation type="journal article" date="2017" name="Nat. Ecol. Evol.">
        <title>Genome expansion and lineage-specific genetic innovations in the forest pathogenic fungi Armillaria.</title>
        <authorList>
            <person name="Sipos G."/>
            <person name="Prasanna A.N."/>
            <person name="Walter M.C."/>
            <person name="O'Connor E."/>
            <person name="Balint B."/>
            <person name="Krizsan K."/>
            <person name="Kiss B."/>
            <person name="Hess J."/>
            <person name="Varga T."/>
            <person name="Slot J."/>
            <person name="Riley R."/>
            <person name="Boka B."/>
            <person name="Rigling D."/>
            <person name="Barry K."/>
            <person name="Lee J."/>
            <person name="Mihaltcheva S."/>
            <person name="LaButti K."/>
            <person name="Lipzen A."/>
            <person name="Waldron R."/>
            <person name="Moloney N.M."/>
            <person name="Sperisen C."/>
            <person name="Kredics L."/>
            <person name="Vagvoelgyi C."/>
            <person name="Patrignani A."/>
            <person name="Fitzpatrick D."/>
            <person name="Nagy I."/>
            <person name="Doyle S."/>
            <person name="Anderson J.B."/>
            <person name="Grigoriev I.V."/>
            <person name="Gueldener U."/>
            <person name="Muensterkoetter M."/>
            <person name="Nagy L.G."/>
        </authorList>
    </citation>
    <scope>NUCLEOTIDE SEQUENCE [LARGE SCALE GENOMIC DNA]</scope>
    <source>
        <strain evidence="5">Ar21-2</strain>
    </source>
</reference>
<dbReference type="PANTHER" id="PTHR48104:SF30">
    <property type="entry name" value="METACASPASE-1"/>
    <property type="match status" value="1"/>
</dbReference>
<dbReference type="OrthoDB" id="10255174at2759"/>
<evidence type="ECO:0000313" key="4">
    <source>
        <dbReference type="EMBL" id="PBL03063.1"/>
    </source>
</evidence>
<evidence type="ECO:0000313" key="5">
    <source>
        <dbReference type="Proteomes" id="UP000217790"/>
    </source>
</evidence>
<dbReference type="GO" id="GO:0006508">
    <property type="term" value="P:proteolysis"/>
    <property type="evidence" value="ECO:0007669"/>
    <property type="project" value="InterPro"/>
</dbReference>
<comment type="similarity">
    <text evidence="1">Belongs to the peptidase C14B family.</text>
</comment>
<feature type="region of interest" description="Disordered" evidence="2">
    <location>
        <begin position="263"/>
        <end position="285"/>
    </location>
</feature>
<proteinExistence type="inferred from homology"/>
<dbReference type="InParanoid" id="A0A2H3EI63"/>
<feature type="region of interest" description="Disordered" evidence="2">
    <location>
        <begin position="1043"/>
        <end position="1076"/>
    </location>
</feature>
<dbReference type="Proteomes" id="UP000217790">
    <property type="component" value="Unassembled WGS sequence"/>
</dbReference>
<dbReference type="Gene3D" id="3.40.50.1460">
    <property type="match status" value="1"/>
</dbReference>